<evidence type="ECO:0000256" key="3">
    <source>
        <dbReference type="ARBA" id="ARBA00022989"/>
    </source>
</evidence>
<gene>
    <name evidence="9" type="ORF">PISL3812_01146</name>
</gene>
<proteinExistence type="inferred from homology"/>
<dbReference type="STRING" id="28573.A0A0U1LND8"/>
<feature type="transmembrane region" description="Helical" evidence="7">
    <location>
        <begin position="146"/>
        <end position="165"/>
    </location>
</feature>
<feature type="transmembrane region" description="Helical" evidence="7">
    <location>
        <begin position="108"/>
        <end position="134"/>
    </location>
</feature>
<dbReference type="PANTHER" id="PTHR33048">
    <property type="entry name" value="PTH11-LIKE INTEGRAL MEMBRANE PROTEIN (AFU_ORTHOLOGUE AFUA_5G11245)"/>
    <property type="match status" value="1"/>
</dbReference>
<dbReference type="GO" id="GO:0016020">
    <property type="term" value="C:membrane"/>
    <property type="evidence" value="ECO:0007669"/>
    <property type="project" value="UniProtKB-SubCell"/>
</dbReference>
<evidence type="ECO:0000256" key="6">
    <source>
        <dbReference type="SAM" id="MobiDB-lite"/>
    </source>
</evidence>
<dbReference type="Pfam" id="PF20684">
    <property type="entry name" value="Fung_rhodopsin"/>
    <property type="match status" value="1"/>
</dbReference>
<dbReference type="InterPro" id="IPR049326">
    <property type="entry name" value="Rhodopsin_dom_fungi"/>
</dbReference>
<evidence type="ECO:0000256" key="5">
    <source>
        <dbReference type="ARBA" id="ARBA00038359"/>
    </source>
</evidence>
<comment type="subcellular location">
    <subcellularLocation>
        <location evidence="1">Membrane</location>
        <topology evidence="1">Multi-pass membrane protein</topology>
    </subcellularLocation>
</comment>
<dbReference type="PANTHER" id="PTHR33048:SF47">
    <property type="entry name" value="INTEGRAL MEMBRANE PROTEIN-RELATED"/>
    <property type="match status" value="1"/>
</dbReference>
<accession>A0A0U1LND8</accession>
<evidence type="ECO:0000259" key="8">
    <source>
        <dbReference type="Pfam" id="PF20684"/>
    </source>
</evidence>
<keyword evidence="3 7" id="KW-1133">Transmembrane helix</keyword>
<dbReference type="Proteomes" id="UP000054383">
    <property type="component" value="Unassembled WGS sequence"/>
</dbReference>
<feature type="region of interest" description="Disordered" evidence="6">
    <location>
        <begin position="307"/>
        <end position="388"/>
    </location>
</feature>
<dbReference type="OMA" id="YAAYGMI"/>
<keyword evidence="2 7" id="KW-0812">Transmembrane</keyword>
<reference evidence="9 10" key="1">
    <citation type="submission" date="2015-04" db="EMBL/GenBank/DDBJ databases">
        <authorList>
            <person name="Syromyatnikov M.Y."/>
            <person name="Popov V.N."/>
        </authorList>
    </citation>
    <scope>NUCLEOTIDE SEQUENCE [LARGE SCALE GENOMIC DNA]</scope>
    <source>
        <strain evidence="9">WF-38-12</strain>
    </source>
</reference>
<feature type="transmembrane region" description="Helical" evidence="7">
    <location>
        <begin position="69"/>
        <end position="88"/>
    </location>
</feature>
<feature type="compositionally biased region" description="Low complexity" evidence="6">
    <location>
        <begin position="368"/>
        <end position="388"/>
    </location>
</feature>
<feature type="transmembrane region" description="Helical" evidence="7">
    <location>
        <begin position="269"/>
        <end position="293"/>
    </location>
</feature>
<dbReference type="AlphaFoldDB" id="A0A0U1LND8"/>
<evidence type="ECO:0000256" key="2">
    <source>
        <dbReference type="ARBA" id="ARBA00022692"/>
    </source>
</evidence>
<feature type="transmembrane region" description="Helical" evidence="7">
    <location>
        <begin position="202"/>
        <end position="220"/>
    </location>
</feature>
<comment type="similarity">
    <text evidence="5">Belongs to the SAT4 family.</text>
</comment>
<dbReference type="OrthoDB" id="4682787at2759"/>
<keyword evidence="4 7" id="KW-0472">Membrane</keyword>
<feature type="domain" description="Rhodopsin" evidence="8">
    <location>
        <begin position="53"/>
        <end position="293"/>
    </location>
</feature>
<sequence length="388" mass="42919">MASEPENIDVWNTPALQPPPNVIPDFAHPGGDGNLAAAVIIVCGVAAGIAFCVRLASRFIVRRVYIEDGLFFATLGLYAGFMYEIYIMDSKYYHVREWNISLHTLSNVLFATHVMTLLYGLTVMLLKVAILLSWLRLFVPMKQRNAMFWTLHALIWTNIIFYTVGTFCEIFRCTPREKIWNPVFVGGYCSITLSTHAKGSGFINLLSDVIILLFPQTVIWRLHVTPRQKIGLSLLFVVGVFAVATATVRIYYLIREFSSSDLIYNGSDLVLWMAAEISAGFLVMGLPSLPNVVRALPGSGSMMSFFKGSSSSGGEERKNSRRGLPSWFKPSPRGRGRRGDSSIMGTTRGGSQADMVFVTSWDPSTKETTTTWGNGSSGNSSTSLKGFR</sequence>
<protein>
    <recommendedName>
        <fullName evidence="8">Rhodopsin domain-containing protein</fullName>
    </recommendedName>
</protein>
<evidence type="ECO:0000256" key="1">
    <source>
        <dbReference type="ARBA" id="ARBA00004141"/>
    </source>
</evidence>
<evidence type="ECO:0000313" key="9">
    <source>
        <dbReference type="EMBL" id="CRG83790.1"/>
    </source>
</evidence>
<dbReference type="EMBL" id="CVMT01000001">
    <property type="protein sequence ID" value="CRG83790.1"/>
    <property type="molecule type" value="Genomic_DNA"/>
</dbReference>
<evidence type="ECO:0000256" key="4">
    <source>
        <dbReference type="ARBA" id="ARBA00023136"/>
    </source>
</evidence>
<feature type="transmembrane region" description="Helical" evidence="7">
    <location>
        <begin position="35"/>
        <end position="57"/>
    </location>
</feature>
<dbReference type="InterPro" id="IPR052337">
    <property type="entry name" value="SAT4-like"/>
</dbReference>
<keyword evidence="10" id="KW-1185">Reference proteome</keyword>
<organism evidence="9 10">
    <name type="scientific">Talaromyces islandicus</name>
    <name type="common">Penicillium islandicum</name>
    <dbReference type="NCBI Taxonomy" id="28573"/>
    <lineage>
        <taxon>Eukaryota</taxon>
        <taxon>Fungi</taxon>
        <taxon>Dikarya</taxon>
        <taxon>Ascomycota</taxon>
        <taxon>Pezizomycotina</taxon>
        <taxon>Eurotiomycetes</taxon>
        <taxon>Eurotiomycetidae</taxon>
        <taxon>Eurotiales</taxon>
        <taxon>Trichocomaceae</taxon>
        <taxon>Talaromyces</taxon>
        <taxon>Talaromyces sect. Islandici</taxon>
    </lineage>
</organism>
<feature type="transmembrane region" description="Helical" evidence="7">
    <location>
        <begin position="232"/>
        <end position="254"/>
    </location>
</feature>
<name>A0A0U1LND8_TALIS</name>
<evidence type="ECO:0000256" key="7">
    <source>
        <dbReference type="SAM" id="Phobius"/>
    </source>
</evidence>
<evidence type="ECO:0000313" key="10">
    <source>
        <dbReference type="Proteomes" id="UP000054383"/>
    </source>
</evidence>